<evidence type="ECO:0000256" key="1">
    <source>
        <dbReference type="SAM" id="MobiDB-lite"/>
    </source>
</evidence>
<dbReference type="Gene3D" id="3.40.50.300">
    <property type="entry name" value="P-loop containing nucleotide triphosphate hydrolases"/>
    <property type="match status" value="1"/>
</dbReference>
<name>A0ABY8H4J0_9MICC</name>
<proteinExistence type="predicted"/>
<dbReference type="SUPFAM" id="SSF52540">
    <property type="entry name" value="P-loop containing nucleoside triphosphate hydrolases"/>
    <property type="match status" value="1"/>
</dbReference>
<evidence type="ECO:0008006" key="4">
    <source>
        <dbReference type="Google" id="ProtNLM"/>
    </source>
</evidence>
<dbReference type="EMBL" id="CP121252">
    <property type="protein sequence ID" value="WFP16055.1"/>
    <property type="molecule type" value="Genomic_DNA"/>
</dbReference>
<keyword evidence="3" id="KW-1185">Reference proteome</keyword>
<sequence>MSAVRRPLLVGVDGRSGAGKTQLVARLRHRLQERGHVVVVFSLDEIYPGWDGLAAGVKQYAHSILPQLTSGRPVQYRRWDWYARDPGAGVGGALGPAVTLPSGDIVLCEGVGATAAEARRWLDLAVWVEAPERLRQRRALKRDGDTYRGHWQQWADQEEQLFHDSAGNGQRAPGHDVVVDTAEPCATPDSKPDRPETDPGEPQPNEGSDEAVAVLVRRIEALLQG</sequence>
<protein>
    <recommendedName>
        <fullName evidence="4">Uridine kinase</fullName>
    </recommendedName>
</protein>
<gene>
    <name evidence="2" type="ORF">P8192_11740</name>
</gene>
<dbReference type="RefSeq" id="WP_278157222.1">
    <property type="nucleotide sequence ID" value="NZ_CP121252.1"/>
</dbReference>
<accession>A0ABY8H4J0</accession>
<evidence type="ECO:0000313" key="3">
    <source>
        <dbReference type="Proteomes" id="UP001219037"/>
    </source>
</evidence>
<organism evidence="2 3">
    <name type="scientific">Citricoccus muralis</name>
    <dbReference type="NCBI Taxonomy" id="169134"/>
    <lineage>
        <taxon>Bacteria</taxon>
        <taxon>Bacillati</taxon>
        <taxon>Actinomycetota</taxon>
        <taxon>Actinomycetes</taxon>
        <taxon>Micrococcales</taxon>
        <taxon>Micrococcaceae</taxon>
        <taxon>Citricoccus</taxon>
    </lineage>
</organism>
<dbReference type="InterPro" id="IPR027417">
    <property type="entry name" value="P-loop_NTPase"/>
</dbReference>
<feature type="region of interest" description="Disordered" evidence="1">
    <location>
        <begin position="181"/>
        <end position="211"/>
    </location>
</feature>
<reference evidence="2 3" key="1">
    <citation type="submission" date="2023-04" db="EMBL/GenBank/DDBJ databases">
        <title>Funneling lignin-derived compounds into biodiesel using alkali-halophilic Citricoccus sp. P2.</title>
        <authorList>
            <person name="Luo C.-B."/>
        </authorList>
    </citation>
    <scope>NUCLEOTIDE SEQUENCE [LARGE SCALE GENOMIC DNA]</scope>
    <source>
        <strain evidence="2 3">P2</strain>
    </source>
</reference>
<evidence type="ECO:0000313" key="2">
    <source>
        <dbReference type="EMBL" id="WFP16055.1"/>
    </source>
</evidence>
<dbReference type="Proteomes" id="UP001219037">
    <property type="component" value="Chromosome"/>
</dbReference>